<dbReference type="EMBL" id="QAYG01000012">
    <property type="protein sequence ID" value="PTW55747.1"/>
    <property type="molecule type" value="Genomic_DNA"/>
</dbReference>
<feature type="domain" description="Methylmalonyl-CoA mutase alpha/beta chain catalytic" evidence="6">
    <location>
        <begin position="67"/>
        <end position="458"/>
    </location>
</feature>
<comment type="cofactor">
    <cofactor evidence="1">
        <name>adenosylcob(III)alamin</name>
        <dbReference type="ChEBI" id="CHEBI:18408"/>
    </cofactor>
</comment>
<organism evidence="7 8">
    <name type="scientific">Breoghania corrubedonensis</name>
    <dbReference type="NCBI Taxonomy" id="665038"/>
    <lineage>
        <taxon>Bacteria</taxon>
        <taxon>Pseudomonadati</taxon>
        <taxon>Pseudomonadota</taxon>
        <taxon>Alphaproteobacteria</taxon>
        <taxon>Hyphomicrobiales</taxon>
        <taxon>Stappiaceae</taxon>
        <taxon>Breoghania</taxon>
    </lineage>
</organism>
<keyword evidence="4" id="KW-0413">Isomerase</keyword>
<evidence type="ECO:0000256" key="3">
    <source>
        <dbReference type="ARBA" id="ARBA00022628"/>
    </source>
</evidence>
<dbReference type="RefSeq" id="WP_245926906.1">
    <property type="nucleotide sequence ID" value="NZ_QAYG01000012.1"/>
</dbReference>
<dbReference type="Pfam" id="PF01642">
    <property type="entry name" value="MM_CoA_mutase"/>
    <property type="match status" value="1"/>
</dbReference>
<proteinExistence type="inferred from homology"/>
<protein>
    <submittedName>
        <fullName evidence="7">Heterodimeric methylmalonyl-CoA mutase small subunit</fullName>
    </submittedName>
</protein>
<dbReference type="PANTHER" id="PTHR48101">
    <property type="entry name" value="METHYLMALONYL-COA MUTASE, MITOCHONDRIAL-RELATED"/>
    <property type="match status" value="1"/>
</dbReference>
<dbReference type="PANTHER" id="PTHR48101:SF4">
    <property type="entry name" value="METHYLMALONYL-COA MUTASE, MITOCHONDRIAL"/>
    <property type="match status" value="1"/>
</dbReference>
<keyword evidence="3" id="KW-0846">Cobalamin</keyword>
<dbReference type="GO" id="GO:0031419">
    <property type="term" value="F:cobalamin binding"/>
    <property type="evidence" value="ECO:0007669"/>
    <property type="project" value="UniProtKB-KW"/>
</dbReference>
<evidence type="ECO:0000256" key="1">
    <source>
        <dbReference type="ARBA" id="ARBA00001922"/>
    </source>
</evidence>
<evidence type="ECO:0000313" key="7">
    <source>
        <dbReference type="EMBL" id="PTW55747.1"/>
    </source>
</evidence>
<evidence type="ECO:0000256" key="5">
    <source>
        <dbReference type="ARBA" id="ARBA00023285"/>
    </source>
</evidence>
<dbReference type="Gene3D" id="3.20.20.240">
    <property type="entry name" value="Methylmalonyl-CoA mutase"/>
    <property type="match status" value="1"/>
</dbReference>
<gene>
    <name evidence="7" type="ORF">C8N35_11272</name>
</gene>
<dbReference type="InterPro" id="IPR016176">
    <property type="entry name" value="Cbl-dep_enz_cat"/>
</dbReference>
<name>A0A2T5UW57_9HYPH</name>
<evidence type="ECO:0000256" key="4">
    <source>
        <dbReference type="ARBA" id="ARBA00023235"/>
    </source>
</evidence>
<comment type="caution">
    <text evidence="7">The sequence shown here is derived from an EMBL/GenBank/DDBJ whole genome shotgun (WGS) entry which is preliminary data.</text>
</comment>
<dbReference type="InterPro" id="IPR036724">
    <property type="entry name" value="Cobalamin-bd_sf"/>
</dbReference>
<evidence type="ECO:0000256" key="2">
    <source>
        <dbReference type="ARBA" id="ARBA00008465"/>
    </source>
</evidence>
<dbReference type="GO" id="GO:0046872">
    <property type="term" value="F:metal ion binding"/>
    <property type="evidence" value="ECO:0007669"/>
    <property type="project" value="InterPro"/>
</dbReference>
<accession>A0A2T5UW57</accession>
<dbReference type="Proteomes" id="UP000244081">
    <property type="component" value="Unassembled WGS sequence"/>
</dbReference>
<evidence type="ECO:0000259" key="6">
    <source>
        <dbReference type="Pfam" id="PF01642"/>
    </source>
</evidence>
<dbReference type="AlphaFoldDB" id="A0A2T5UW57"/>
<dbReference type="InterPro" id="IPR006099">
    <property type="entry name" value="MeMalonylCoA_mutase_a/b_cat"/>
</dbReference>
<keyword evidence="5" id="KW-0170">Cobalt</keyword>
<dbReference type="Gene3D" id="3.40.50.280">
    <property type="entry name" value="Cobalamin-binding domain"/>
    <property type="match status" value="1"/>
</dbReference>
<keyword evidence="8" id="KW-1185">Reference proteome</keyword>
<dbReference type="GO" id="GO:0016866">
    <property type="term" value="F:intramolecular transferase activity"/>
    <property type="evidence" value="ECO:0007669"/>
    <property type="project" value="InterPro"/>
</dbReference>
<sequence length="665" mass="70950">MEGNDVIELAGGFAAVDEVAWMAAVEAALKGRPFDRLRSTTYDGLTMEPLYRGRRDAEALVGRAAGLPWTVMARVEHPDPGEANAMMMEELENGAGGIDLIFAPSKHARGAGLAIDTIDDMERLFDGVLLDLVVLRLDAGYQTRSALAMLLALAEKRAIDPAALNVRVAIDPIGSLAANGWLTGSIDAMSPRLWDLVHFCQDTGFKGPLTSADGRTWHGAGASEAQELAYTLATAVTYLRMLDGARCEDLYPQDRVEVVLAADADQFATIAKLRAMRRLWARVLDASGLEQKPLLIHAETAWRMMTRRDPWVNMLRTTVAAFAAGVGGADSVTVLPFTEALGVPDSFARRVARNTQTILIEESNLHRVADPAAGSGAVEAMTDALVAEAWKLFQQVEAEGGIDQAYCSGSVAAAIGRTKEARARAIATRRDALTGTSSFPNLSEKAVSVMKVSEPDIGRSTTDVVLPPPGQGELSRALVNEAASGATTADLSRARDALQRLDADILKPCRVARHFEMLREASDAYLEMHGRRPTVLLANFGRVADFTARATWAKNVFEAGGIEAEPSEPLGDAESAEYAFRKASADIACLCSSDALYAETGAEIAAALKKAGAAHVYIAGRPVDEDGALEKAGVEIALYEGCDVLGALRMIHASLGLSELDGEED</sequence>
<reference evidence="7 8" key="1">
    <citation type="submission" date="2018-04" db="EMBL/GenBank/DDBJ databases">
        <title>Genomic Encyclopedia of Archaeal and Bacterial Type Strains, Phase II (KMG-II): from individual species to whole genera.</title>
        <authorList>
            <person name="Goeker M."/>
        </authorList>
    </citation>
    <scope>NUCLEOTIDE SEQUENCE [LARGE SCALE GENOMIC DNA]</scope>
    <source>
        <strain evidence="7 8">DSM 23382</strain>
    </source>
</reference>
<comment type="similarity">
    <text evidence="2">Belongs to the methylmalonyl-CoA mutase family.</text>
</comment>
<dbReference type="SUPFAM" id="SSF51703">
    <property type="entry name" value="Cobalamin (vitamin B12)-dependent enzymes"/>
    <property type="match status" value="1"/>
</dbReference>
<evidence type="ECO:0000313" key="8">
    <source>
        <dbReference type="Proteomes" id="UP000244081"/>
    </source>
</evidence>
<dbReference type="SUPFAM" id="SSF52242">
    <property type="entry name" value="Cobalamin (vitamin B12)-binding domain"/>
    <property type="match status" value="1"/>
</dbReference>